<protein>
    <recommendedName>
        <fullName evidence="3">HEAT repeat-containing protein</fullName>
    </recommendedName>
</protein>
<keyword evidence="2" id="KW-1185">Reference proteome</keyword>
<evidence type="ECO:0000313" key="1">
    <source>
        <dbReference type="EMBL" id="MEA9357726.1"/>
    </source>
</evidence>
<dbReference type="RefSeq" id="WP_323577863.1">
    <property type="nucleotide sequence ID" value="NZ_JAYGJQ010000002.1"/>
</dbReference>
<dbReference type="Proteomes" id="UP001302274">
    <property type="component" value="Unassembled WGS sequence"/>
</dbReference>
<evidence type="ECO:0000313" key="2">
    <source>
        <dbReference type="Proteomes" id="UP001302274"/>
    </source>
</evidence>
<comment type="caution">
    <text evidence="1">The sequence shown here is derived from an EMBL/GenBank/DDBJ whole genome shotgun (WGS) entry which is preliminary data.</text>
</comment>
<reference evidence="1 2" key="1">
    <citation type="submission" date="2023-11" db="EMBL/GenBank/DDBJ databases">
        <title>A Novel Polar Bacteriovorax (B. antarcticus) Isolated from the Biocrust in Antarctica.</title>
        <authorList>
            <person name="Mun W."/>
            <person name="Choi S.Y."/>
            <person name="Mitchell R.J."/>
        </authorList>
    </citation>
    <scope>NUCLEOTIDE SEQUENCE [LARGE SCALE GENOMIC DNA]</scope>
    <source>
        <strain evidence="1 2">PP10</strain>
    </source>
</reference>
<gene>
    <name evidence="1" type="ORF">SHI21_15960</name>
</gene>
<dbReference type="EMBL" id="JAYGJQ010000002">
    <property type="protein sequence ID" value="MEA9357726.1"/>
    <property type="molecule type" value="Genomic_DNA"/>
</dbReference>
<name>A0ABU5VXF0_9BACT</name>
<proteinExistence type="predicted"/>
<organism evidence="1 2">
    <name type="scientific">Bacteriovorax antarcticus</name>
    <dbReference type="NCBI Taxonomy" id="3088717"/>
    <lineage>
        <taxon>Bacteria</taxon>
        <taxon>Pseudomonadati</taxon>
        <taxon>Bdellovibrionota</taxon>
        <taxon>Bacteriovoracia</taxon>
        <taxon>Bacteriovoracales</taxon>
        <taxon>Bacteriovoracaceae</taxon>
        <taxon>Bacteriovorax</taxon>
    </lineage>
</organism>
<accession>A0ABU5VXF0</accession>
<sequence length="494" mass="55420">MENPKEVFLLGCNTLAKKEEDNRTASQYLDILLADNIPLSEATRTVEQRYGSVGTSIEDSMKRAFKNVPHIYGFDSVGPSGKNIEHMLNKYHQQNPDYYSHLNEVEIKRALSLMNKFTEWNQQNQSLANVLKVTNFAQTSGLLVTCSGLSGLSVEDPAYEKLKNICLLKSDKLNEEDGIEHILNLLSDENFSLYIPAISDYLDSKPSLSEGLLERIENNSVIKSKIQNLYNSAKTGFGKLDIASFALKLNIISKSEYLDTEKKAMLTYLQPPVSVGSRDAICSYNAKNNINLKKSDLSNKVFSDFNALLALKCLEVKDPEIINAILDVAQSKSSLDNRLGAIYALAVVGPDNIKTLKYLEGNLLNSKISDAEKGLSLMALAETGYISDVMILRLVKMLKSKSVFRINNESMPERVAGLGALSMMQFKTYDQVKTVCKVVGESKKIDYQDYENLVMALEKLPPEERSKFFQDTKFENKTFYNELKKVASQYNVTE</sequence>
<evidence type="ECO:0008006" key="3">
    <source>
        <dbReference type="Google" id="ProtNLM"/>
    </source>
</evidence>